<protein>
    <recommendedName>
        <fullName evidence="4">DNA mismatch repair MutH/Type II restriction enzyme Sau3AI domain-containing protein</fullName>
    </recommendedName>
</protein>
<dbReference type="CDD" id="cd22355">
    <property type="entry name" value="Sau3AI_C"/>
    <property type="match status" value="1"/>
</dbReference>
<dbReference type="NCBIfam" id="NF040973">
    <property type="entry name" value="restrict_Sau3AI"/>
    <property type="match status" value="1"/>
</dbReference>
<dbReference type="InterPro" id="IPR011337">
    <property type="entry name" value="DNA_rep_MutH/RE_typeII_Sau3AI"/>
</dbReference>
<accession>A0ABS2EZ06</accession>
<dbReference type="InterPro" id="IPR037057">
    <property type="entry name" value="DNA_rep_MutH/T2_RE_sf"/>
</dbReference>
<reference evidence="5 6" key="1">
    <citation type="journal article" date="2021" name="Sci. Rep.">
        <title>The distribution of antibiotic resistance genes in chicken gut microbiota commensals.</title>
        <authorList>
            <person name="Juricova H."/>
            <person name="Matiasovicova J."/>
            <person name="Kubasova T."/>
            <person name="Cejkova D."/>
            <person name="Rychlik I."/>
        </authorList>
    </citation>
    <scope>NUCLEOTIDE SEQUENCE [LARGE SCALE GENOMIC DNA]</scope>
    <source>
        <strain evidence="5 6">An801</strain>
    </source>
</reference>
<evidence type="ECO:0000259" key="4">
    <source>
        <dbReference type="SMART" id="SM00927"/>
    </source>
</evidence>
<dbReference type="Proteomes" id="UP000703295">
    <property type="component" value="Unassembled WGS sequence"/>
</dbReference>
<evidence type="ECO:0000256" key="2">
    <source>
        <dbReference type="ARBA" id="ARBA00022759"/>
    </source>
</evidence>
<name>A0ABS2EZ06_9BACE</name>
<dbReference type="SUPFAM" id="SSF52980">
    <property type="entry name" value="Restriction endonuclease-like"/>
    <property type="match status" value="2"/>
</dbReference>
<organism evidence="5 6">
    <name type="scientific">Bacteroides mediterraneensis</name>
    <dbReference type="NCBI Taxonomy" id="1841856"/>
    <lineage>
        <taxon>Bacteria</taxon>
        <taxon>Pseudomonadati</taxon>
        <taxon>Bacteroidota</taxon>
        <taxon>Bacteroidia</taxon>
        <taxon>Bacteroidales</taxon>
        <taxon>Bacteroidaceae</taxon>
        <taxon>Bacteroides</taxon>
    </lineage>
</organism>
<dbReference type="InterPro" id="IPR011335">
    <property type="entry name" value="Restrct_endonuc-II-like"/>
</dbReference>
<dbReference type="Gene3D" id="3.40.600.10">
    <property type="entry name" value="DNA mismatch repair MutH/Restriction endonuclease, type II"/>
    <property type="match status" value="2"/>
</dbReference>
<gene>
    <name evidence="5" type="ORF">H6A31_12730</name>
</gene>
<keyword evidence="6" id="KW-1185">Reference proteome</keyword>
<keyword evidence="2" id="KW-0255">Endonuclease</keyword>
<feature type="domain" description="DNA mismatch repair MutH/Type II restriction enzyme Sau3AI" evidence="4">
    <location>
        <begin position="62"/>
        <end position="164"/>
    </location>
</feature>
<evidence type="ECO:0000313" key="6">
    <source>
        <dbReference type="Proteomes" id="UP000703295"/>
    </source>
</evidence>
<keyword evidence="3" id="KW-0378">Hydrolase</keyword>
<comment type="caution">
    <text evidence="5">The sequence shown here is derived from an EMBL/GenBank/DDBJ whole genome shotgun (WGS) entry which is preliminary data.</text>
</comment>
<sequence length="472" mass="55046">MDQTNKIANPINNLSYDKTSAISIFEYSKGLLGRSLREFVKENYSPKKGKGSIGQMVENLYFLLETNNNPEADFSSAGMELKCTPLKLGKNDTYLIKERLVCNMINYCEVVKEDFEQSHFYLKCQLMLLLFYLYKKNCDNLDLKFIFSVLWKLPEKDLLIIKHDYETILEKIKCGKAHLLSEGDTMYLGACRKGQKGDSLMKQPFSEEGAPRRAFSLKMSYMRTILQYVTDSGKKAVSNFKFPTGQIVSERELDKHNFEEIILNRFKPYLGKNYQVIAKGKKIDISNNPKNKFAIIANAIAATGKCANVNRSEEFMKAGLTMKTIRVQHNGNIKEAMSFENIDYMEVAECDNWYESRLYELFSSRFMFVIFKEQTANKGDYILDNVFFWTMPPEDLEWAETYWMHIKKNILEDHISEEYWWKGQDKKKFHVRPKAQRSTDLAPTPSGKWAKKFCYWFNNDYVKQIVNNNGSK</sequence>
<dbReference type="Pfam" id="PF02976">
    <property type="entry name" value="MutH"/>
    <property type="match status" value="2"/>
</dbReference>
<dbReference type="SMART" id="SM00927">
    <property type="entry name" value="MutH"/>
    <property type="match status" value="1"/>
</dbReference>
<keyword evidence="1" id="KW-0540">Nuclease</keyword>
<evidence type="ECO:0000256" key="1">
    <source>
        <dbReference type="ARBA" id="ARBA00022722"/>
    </source>
</evidence>
<dbReference type="RefSeq" id="WP_204476776.1">
    <property type="nucleotide sequence ID" value="NZ_JACJJW010000044.1"/>
</dbReference>
<proteinExistence type="predicted"/>
<evidence type="ECO:0000313" key="5">
    <source>
        <dbReference type="EMBL" id="MBM6759533.1"/>
    </source>
</evidence>
<dbReference type="CDD" id="cd22356">
    <property type="entry name" value="Sau3AI_N-like"/>
    <property type="match status" value="1"/>
</dbReference>
<dbReference type="EMBL" id="JACJJW010000044">
    <property type="protein sequence ID" value="MBM6759533.1"/>
    <property type="molecule type" value="Genomic_DNA"/>
</dbReference>
<evidence type="ECO:0000256" key="3">
    <source>
        <dbReference type="ARBA" id="ARBA00022801"/>
    </source>
</evidence>